<keyword evidence="3" id="KW-1185">Reference proteome</keyword>
<comment type="caution">
    <text evidence="2">The sequence shown here is derived from an EMBL/GenBank/DDBJ whole genome shotgun (WGS) entry which is preliminary data.</text>
</comment>
<evidence type="ECO:0000313" key="2">
    <source>
        <dbReference type="EMBL" id="MET7013048.1"/>
    </source>
</evidence>
<gene>
    <name evidence="2" type="ORF">ABXR19_02525</name>
</gene>
<keyword evidence="1" id="KW-0732">Signal</keyword>
<organism evidence="2 3">
    <name type="scientific">Uliginosibacterium flavum</name>
    <dbReference type="NCBI Taxonomy" id="1396831"/>
    <lineage>
        <taxon>Bacteria</taxon>
        <taxon>Pseudomonadati</taxon>
        <taxon>Pseudomonadota</taxon>
        <taxon>Betaproteobacteria</taxon>
        <taxon>Rhodocyclales</taxon>
        <taxon>Zoogloeaceae</taxon>
        <taxon>Uliginosibacterium</taxon>
    </lineage>
</organism>
<evidence type="ECO:0000313" key="3">
    <source>
        <dbReference type="Proteomes" id="UP001549691"/>
    </source>
</evidence>
<accession>A0ABV2TIM7</accession>
<dbReference type="EMBL" id="JBEWZI010000002">
    <property type="protein sequence ID" value="MET7013048.1"/>
    <property type="molecule type" value="Genomic_DNA"/>
</dbReference>
<feature type="signal peptide" evidence="1">
    <location>
        <begin position="1"/>
        <end position="27"/>
    </location>
</feature>
<dbReference type="RefSeq" id="WP_354599510.1">
    <property type="nucleotide sequence ID" value="NZ_JBEWZI010000002.1"/>
</dbReference>
<feature type="chain" id="PRO_5045847008" description="NarX-like N-terminal domain-containing protein" evidence="1">
    <location>
        <begin position="28"/>
        <end position="282"/>
    </location>
</feature>
<evidence type="ECO:0008006" key="4">
    <source>
        <dbReference type="Google" id="ProtNLM"/>
    </source>
</evidence>
<evidence type="ECO:0000256" key="1">
    <source>
        <dbReference type="SAM" id="SignalP"/>
    </source>
</evidence>
<name>A0ABV2TIM7_9RHOO</name>
<dbReference type="Proteomes" id="UP001549691">
    <property type="component" value="Unassembled WGS sequence"/>
</dbReference>
<reference evidence="2 3" key="1">
    <citation type="submission" date="2024-07" db="EMBL/GenBank/DDBJ databases">
        <title>Uliginosibacterium flavum JJ3220;KACC:17644.</title>
        <authorList>
            <person name="Kim M.K."/>
        </authorList>
    </citation>
    <scope>NUCLEOTIDE SEQUENCE [LARGE SCALE GENOMIC DNA]</scope>
    <source>
        <strain evidence="2 3">KACC:17644</strain>
    </source>
</reference>
<proteinExistence type="predicted"/>
<sequence length="282" mass="30912">MHTFKRSLLRLATCSLLLLPIVCNALAAPSSASVSVSPLEAAGKLRSLAQRQAKLYLQLRLGVEREASERWLAEAVRSFDENLAVVTRAAQGDSSTTRIVGRITTQWEGLRLTLSSPLETSKAQGIAADAEQIAIAAQALALRFDLAQESPMYRLVDLASRNDMLAQRLARIYMQIRAGQGGKAAEVDVEQTRKEFAAGLKELAGASDNTPAIKANLELARQQWLFFEMAVNDRVKSSENLRRDVATTSERISQMMNEASLVYVQMAGRASEPPLAQNGRKR</sequence>
<protein>
    <recommendedName>
        <fullName evidence="4">NarX-like N-terminal domain-containing protein</fullName>
    </recommendedName>
</protein>